<keyword evidence="2" id="KW-0812">Transmembrane</keyword>
<dbReference type="InterPro" id="IPR036415">
    <property type="entry name" value="Lamin_tail_dom_sf"/>
</dbReference>
<dbReference type="EMBL" id="MHRF01000001">
    <property type="protein sequence ID" value="OHA18799.1"/>
    <property type="molecule type" value="Genomic_DNA"/>
</dbReference>
<evidence type="ECO:0000256" key="2">
    <source>
        <dbReference type="SAM" id="Phobius"/>
    </source>
</evidence>
<protein>
    <recommendedName>
        <fullName evidence="3">LTD domain-containing protein</fullName>
    </recommendedName>
</protein>
<sequence>MKSVQQKNNLVYVRQRMTDGVFAPHPFSKAGAYIVRGKHPAKLLFFVFAVATLLTLSLGNVGHTLSYFIDQDASKANVLSAGSLDFSISSDGSVEAYIGSEAGGGKVIIPVVTPTVESFDLRYRVTAEKQSGSNAFCNAIIATATTSPFIYSGPLLSISTGATTTVGAWPLALSLSGDAIGVFQGDVCYVDLVYRGWRDGANEGEGYRDEERVHLALHARMIVINEFLPNPEGQAYGINFGDDFSLQPQGEWVELYNNSAVAVNLSGFYIWDESGLPENKVPIIGANTQFGATTIPAHGWLVVYMNKEILDNDADEIRLYSASDVLVDMFIYGNHEVCEHEPTAGAANAISSSGGTCDPVPPNKSYARIPDGLGAHIDPIPTAGYANTLSEAELSVPAVLIVEIIDENVSTTLTTSTPEIILESVSSGGEFEEPVVLPILEEEQATSTPTEIISEHNSIVDQAGSSTPSVPEPIPESTQPVETQEVLSETFVADTIPVDVPEALFVDTPVESQEEAHPVSEVSISPEETVMPVETVPEVPVNTEAP</sequence>
<dbReference type="Proteomes" id="UP000178873">
    <property type="component" value="Unassembled WGS sequence"/>
</dbReference>
<organism evidence="4 5">
    <name type="scientific">Candidatus Taylorbacteria bacterium RIFCSPHIGHO2_01_FULL_46_22b</name>
    <dbReference type="NCBI Taxonomy" id="1802301"/>
    <lineage>
        <taxon>Bacteria</taxon>
        <taxon>Candidatus Tayloriibacteriota</taxon>
    </lineage>
</organism>
<evidence type="ECO:0000313" key="5">
    <source>
        <dbReference type="Proteomes" id="UP000178873"/>
    </source>
</evidence>
<reference evidence="4 5" key="1">
    <citation type="journal article" date="2016" name="Nat. Commun.">
        <title>Thousands of microbial genomes shed light on interconnected biogeochemical processes in an aquifer system.</title>
        <authorList>
            <person name="Anantharaman K."/>
            <person name="Brown C.T."/>
            <person name="Hug L.A."/>
            <person name="Sharon I."/>
            <person name="Castelle C.J."/>
            <person name="Probst A.J."/>
            <person name="Thomas B.C."/>
            <person name="Singh A."/>
            <person name="Wilkins M.J."/>
            <person name="Karaoz U."/>
            <person name="Brodie E.L."/>
            <person name="Williams K.H."/>
            <person name="Hubbard S.S."/>
            <person name="Banfield J.F."/>
        </authorList>
    </citation>
    <scope>NUCLEOTIDE SEQUENCE [LARGE SCALE GENOMIC DNA]</scope>
</reference>
<name>A0A1G2M6P9_9BACT</name>
<evidence type="ECO:0000259" key="3">
    <source>
        <dbReference type="PROSITE" id="PS51841"/>
    </source>
</evidence>
<proteinExistence type="predicted"/>
<feature type="transmembrane region" description="Helical" evidence="2">
    <location>
        <begin position="43"/>
        <end position="69"/>
    </location>
</feature>
<gene>
    <name evidence="4" type="ORF">A2664_04820</name>
</gene>
<dbReference type="AlphaFoldDB" id="A0A1G2M6P9"/>
<dbReference type="PROSITE" id="PS51841">
    <property type="entry name" value="LTD"/>
    <property type="match status" value="1"/>
</dbReference>
<comment type="caution">
    <text evidence="4">The sequence shown here is derived from an EMBL/GenBank/DDBJ whole genome shotgun (WGS) entry which is preliminary data.</text>
</comment>
<feature type="compositionally biased region" description="Low complexity" evidence="1">
    <location>
        <begin position="526"/>
        <end position="546"/>
    </location>
</feature>
<keyword evidence="2" id="KW-1133">Transmembrane helix</keyword>
<feature type="domain" description="LTD" evidence="3">
    <location>
        <begin position="219"/>
        <end position="451"/>
    </location>
</feature>
<evidence type="ECO:0000313" key="4">
    <source>
        <dbReference type="EMBL" id="OHA18799.1"/>
    </source>
</evidence>
<accession>A0A1G2M6P9</accession>
<dbReference type="Pfam" id="PF00932">
    <property type="entry name" value="LTD"/>
    <property type="match status" value="1"/>
</dbReference>
<keyword evidence="2" id="KW-0472">Membrane</keyword>
<dbReference type="STRING" id="1802301.A2664_04820"/>
<feature type="region of interest" description="Disordered" evidence="1">
    <location>
        <begin position="511"/>
        <end position="546"/>
    </location>
</feature>
<evidence type="ECO:0000256" key="1">
    <source>
        <dbReference type="SAM" id="MobiDB-lite"/>
    </source>
</evidence>
<dbReference type="InterPro" id="IPR001322">
    <property type="entry name" value="Lamin_tail_dom"/>
</dbReference>
<dbReference type="SUPFAM" id="SSF74853">
    <property type="entry name" value="Lamin A/C globular tail domain"/>
    <property type="match status" value="1"/>
</dbReference>